<gene>
    <name evidence="1" type="ORF">SH601_02405</name>
</gene>
<reference evidence="1" key="1">
    <citation type="submission" date="2023-11" db="EMBL/GenBank/DDBJ databases">
        <title>Gracilibacillus pellucida a moderately halophilic bacterium isolated from saline soil in Xinjiang province.</title>
        <authorList>
            <person name="Zhang Z."/>
            <person name="Tan F."/>
            <person name="Wang Y."/>
            <person name="Xia M."/>
        </authorList>
    </citation>
    <scope>NUCLEOTIDE SEQUENCE</scope>
    <source>
        <strain evidence="1">S3-1-1</strain>
    </source>
</reference>
<accession>A0ACC6M1K0</accession>
<proteinExistence type="predicted"/>
<dbReference type="EMBL" id="JAWZSR010000001">
    <property type="protein sequence ID" value="MDX8044826.1"/>
    <property type="molecule type" value="Genomic_DNA"/>
</dbReference>
<evidence type="ECO:0000313" key="1">
    <source>
        <dbReference type="EMBL" id="MDX8044826.1"/>
    </source>
</evidence>
<protein>
    <submittedName>
        <fullName evidence="1">VanZ family protein</fullName>
    </submittedName>
</protein>
<name>A0ACC6M1K0_9BACI</name>
<keyword evidence="2" id="KW-1185">Reference proteome</keyword>
<evidence type="ECO:0000313" key="2">
    <source>
        <dbReference type="Proteomes" id="UP001277972"/>
    </source>
</evidence>
<dbReference type="Proteomes" id="UP001277972">
    <property type="component" value="Unassembled WGS sequence"/>
</dbReference>
<organism evidence="1 2">
    <name type="scientific">Gracilibacillus pellucidus</name>
    <dbReference type="NCBI Taxonomy" id="3095368"/>
    <lineage>
        <taxon>Bacteria</taxon>
        <taxon>Bacillati</taxon>
        <taxon>Bacillota</taxon>
        <taxon>Bacilli</taxon>
        <taxon>Bacillales</taxon>
        <taxon>Bacillaceae</taxon>
        <taxon>Gracilibacillus</taxon>
    </lineage>
</organism>
<sequence length="152" mass="17381">MLTIKSLIKYSFIIYVIGVMHLSLDGISIPPKVTWIKYQLIPFHFVYDWYIEAASGSWFLLNSIKLTFYNYLLLLPQGFYLGLLFHVKSKRKALMLVFCTTLCIETSQLLLNITGFGYRTFNVNDLMVNTLGGITGYGGWLLFKKIRAGSAD</sequence>
<comment type="caution">
    <text evidence="1">The sequence shown here is derived from an EMBL/GenBank/DDBJ whole genome shotgun (WGS) entry which is preliminary data.</text>
</comment>